<dbReference type="Proteomes" id="UP001217485">
    <property type="component" value="Unassembled WGS sequence"/>
</dbReference>
<dbReference type="CDD" id="cd00009">
    <property type="entry name" value="AAA"/>
    <property type="match status" value="1"/>
</dbReference>
<dbReference type="SUPFAM" id="SSF52540">
    <property type="entry name" value="P-loop containing nucleoside triphosphate hydrolases"/>
    <property type="match status" value="1"/>
</dbReference>
<dbReference type="InterPro" id="IPR003593">
    <property type="entry name" value="AAA+_ATPase"/>
</dbReference>
<dbReference type="PANTHER" id="PTHR32071">
    <property type="entry name" value="TRANSCRIPTIONAL REGULATORY PROTEIN"/>
    <property type="match status" value="1"/>
</dbReference>
<reference evidence="4 5" key="1">
    <citation type="submission" date="2023-01" db="EMBL/GenBank/DDBJ databases">
        <title>Minimal conservation of predation-associated metabolite biosynthetic gene clusters underscores biosynthetic potential of Myxococcota including descriptions for ten novel species: Archangium lansinium sp. nov., Myxococcus landrumus sp. nov., Nannocystis bai.</title>
        <authorList>
            <person name="Ahearne A."/>
            <person name="Stevens C."/>
            <person name="Dowd S."/>
        </authorList>
    </citation>
    <scope>NUCLEOTIDE SEQUENCE [LARGE SCALE GENOMIC DNA]</scope>
    <source>
        <strain evidence="4 5">WIWO2</strain>
    </source>
</reference>
<sequence>MTSSWRFVAHSEARRRALGFAKQAASADCSVLIVGPTGAGKDILARDIHQHSKRSKHRLITVNCAALTQTLFESELFGHVRGAYTGATVSKRGVVELASGGSLFLDEIGELPAEAQAKLLRFLADGSFWPVGGSEEKSVDVRVLAATNRDLAAGLDKTFRADLFFRLSVLTIVVPPPSREDLRSLSRVLALELGERYRTLLPAREVSAVGELASNGVYRGNVRELRNAVERYFLVRDPERTVEQNWRAACALDLLAQQGAPPHDDPAAISQVHPQEVEKLYDLLFLTWASETRNARELSRRIDRSLPYVYSRLAKLGIKPKDLQNTEILERASAKIRAALAPYRSAFLQLLKET</sequence>
<dbReference type="EMBL" id="JAQNDK010000006">
    <property type="protein sequence ID" value="MDC0685111.1"/>
    <property type="molecule type" value="Genomic_DNA"/>
</dbReference>
<dbReference type="RefSeq" id="WP_272103221.1">
    <property type="nucleotide sequence ID" value="NZ_JAQNDK010000006.1"/>
</dbReference>
<dbReference type="SMART" id="SM00382">
    <property type="entry name" value="AAA"/>
    <property type="match status" value="1"/>
</dbReference>
<dbReference type="InterPro" id="IPR002078">
    <property type="entry name" value="Sigma_54_int"/>
</dbReference>
<evidence type="ECO:0000256" key="1">
    <source>
        <dbReference type="ARBA" id="ARBA00022741"/>
    </source>
</evidence>
<accession>A0ABT5CFA1</accession>
<gene>
    <name evidence="4" type="ORF">POL72_45780</name>
</gene>
<organism evidence="4 5">
    <name type="scientific">Sorangium atrum</name>
    <dbReference type="NCBI Taxonomy" id="2995308"/>
    <lineage>
        <taxon>Bacteria</taxon>
        <taxon>Pseudomonadati</taxon>
        <taxon>Myxococcota</taxon>
        <taxon>Polyangia</taxon>
        <taxon>Polyangiales</taxon>
        <taxon>Polyangiaceae</taxon>
        <taxon>Sorangium</taxon>
    </lineage>
</organism>
<keyword evidence="2" id="KW-0067">ATP-binding</keyword>
<protein>
    <submittedName>
        <fullName evidence="4">Sigma-54 factor interaction domain-containing protein</fullName>
    </submittedName>
</protein>
<keyword evidence="5" id="KW-1185">Reference proteome</keyword>
<dbReference type="InterPro" id="IPR025943">
    <property type="entry name" value="Sigma_54_int_dom_ATP-bd_2"/>
</dbReference>
<name>A0ABT5CFA1_9BACT</name>
<evidence type="ECO:0000313" key="4">
    <source>
        <dbReference type="EMBL" id="MDC0685111.1"/>
    </source>
</evidence>
<keyword evidence="1" id="KW-0547">Nucleotide-binding</keyword>
<evidence type="ECO:0000313" key="5">
    <source>
        <dbReference type="Proteomes" id="UP001217485"/>
    </source>
</evidence>
<dbReference type="PROSITE" id="PS50045">
    <property type="entry name" value="SIGMA54_INTERACT_4"/>
    <property type="match status" value="1"/>
</dbReference>
<proteinExistence type="predicted"/>
<dbReference type="PANTHER" id="PTHR32071:SF121">
    <property type="entry name" value="SIGMA L-DEPENDENT TRANSCRIPTIONAL REGULATOR YQIR-RELATED"/>
    <property type="match status" value="1"/>
</dbReference>
<comment type="caution">
    <text evidence="4">The sequence shown here is derived from an EMBL/GenBank/DDBJ whole genome shotgun (WGS) entry which is preliminary data.</text>
</comment>
<feature type="domain" description="Sigma-54 factor interaction" evidence="3">
    <location>
        <begin position="7"/>
        <end position="234"/>
    </location>
</feature>
<dbReference type="Pfam" id="PF00158">
    <property type="entry name" value="Sigma54_activat"/>
    <property type="match status" value="1"/>
</dbReference>
<evidence type="ECO:0000259" key="3">
    <source>
        <dbReference type="PROSITE" id="PS50045"/>
    </source>
</evidence>
<dbReference type="InterPro" id="IPR027417">
    <property type="entry name" value="P-loop_NTPase"/>
</dbReference>
<dbReference type="Gene3D" id="3.40.50.300">
    <property type="entry name" value="P-loop containing nucleotide triphosphate hydrolases"/>
    <property type="match status" value="1"/>
</dbReference>
<dbReference type="PROSITE" id="PS00676">
    <property type="entry name" value="SIGMA54_INTERACT_2"/>
    <property type="match status" value="1"/>
</dbReference>
<evidence type="ECO:0000256" key="2">
    <source>
        <dbReference type="ARBA" id="ARBA00022840"/>
    </source>
</evidence>